<dbReference type="PANTHER" id="PTHR12277:SF81">
    <property type="entry name" value="PROTEIN ABHD13"/>
    <property type="match status" value="1"/>
</dbReference>
<reference evidence="3" key="1">
    <citation type="submission" date="2021-01" db="EMBL/GenBank/DDBJ databases">
        <authorList>
            <consortium name="Genoscope - CEA"/>
            <person name="William W."/>
        </authorList>
    </citation>
    <scope>NUCLEOTIDE SEQUENCE</scope>
</reference>
<dbReference type="SMART" id="SM00698">
    <property type="entry name" value="MORN"/>
    <property type="match status" value="7"/>
</dbReference>
<name>A0A8S1KTL3_PARPR</name>
<organism evidence="3 4">
    <name type="scientific">Paramecium primaurelia</name>
    <dbReference type="NCBI Taxonomy" id="5886"/>
    <lineage>
        <taxon>Eukaryota</taxon>
        <taxon>Sar</taxon>
        <taxon>Alveolata</taxon>
        <taxon>Ciliophora</taxon>
        <taxon>Intramacronucleata</taxon>
        <taxon>Oligohymenophorea</taxon>
        <taxon>Peniculida</taxon>
        <taxon>Parameciidae</taxon>
        <taxon>Paramecium</taxon>
    </lineage>
</organism>
<feature type="region of interest" description="Disordered" evidence="2">
    <location>
        <begin position="680"/>
        <end position="713"/>
    </location>
</feature>
<dbReference type="EMBL" id="CAJJDM010000027">
    <property type="protein sequence ID" value="CAD8058870.1"/>
    <property type="molecule type" value="Genomic_DNA"/>
</dbReference>
<dbReference type="InterPro" id="IPR008536">
    <property type="entry name" value="DUF818"/>
</dbReference>
<keyword evidence="1" id="KW-0677">Repeat</keyword>
<keyword evidence="4" id="KW-1185">Reference proteome</keyword>
<protein>
    <submittedName>
        <fullName evidence="3">Uncharacterized protein</fullName>
    </submittedName>
</protein>
<dbReference type="Pfam" id="PF02493">
    <property type="entry name" value="MORN"/>
    <property type="match status" value="7"/>
</dbReference>
<dbReference type="AlphaFoldDB" id="A0A8S1KTL3"/>
<feature type="region of interest" description="Disordered" evidence="2">
    <location>
        <begin position="744"/>
        <end position="773"/>
    </location>
</feature>
<accession>A0A8S1KTL3</accession>
<dbReference type="InterPro" id="IPR003409">
    <property type="entry name" value="MORN"/>
</dbReference>
<evidence type="ECO:0000313" key="4">
    <source>
        <dbReference type="Proteomes" id="UP000688137"/>
    </source>
</evidence>
<comment type="caution">
    <text evidence="3">The sequence shown here is derived from an EMBL/GenBank/DDBJ whole genome shotgun (WGS) entry which is preliminary data.</text>
</comment>
<proteinExistence type="predicted"/>
<dbReference type="PANTHER" id="PTHR12277">
    <property type="entry name" value="ALPHA/BETA HYDROLASE DOMAIN-CONTAINING PROTEIN"/>
    <property type="match status" value="1"/>
</dbReference>
<dbReference type="Pfam" id="PF05677">
    <property type="entry name" value="DUF818"/>
    <property type="match status" value="1"/>
</dbReference>
<sequence>MQHFVTGIFQSFSMCGLRNKLVHMLAFRPPQATYELRLREQKKQRVNKKQRYYSFDDSGYFNLQNNAEQQLTLINDQQYLHRRRKTVRNPELYPEYDFIKIPNKKIHLDEEIIVRSDICKITSYFLNQNNNQQIASVHLDKNSDYVILFSHGNACDLGTMIDKLIKLVSYTKINVFAYEYSGYGQSEGKSNDLSIIRNIQVAYNFLVHQLGYKPTQIIVYGYSIGSGPSVTLSSNPQFPIGGLIIESGFSSGLRVISNKIEDTPYYDLFPNIDRIQLIRCPIFIMHGANDKIISDEHAKQLAQKSNNLYELWIPDNVGHSGIDTDLQYRKCYFQKLREFIDYITLQNENIPDLIDKNTAKSHEFFRNTSSYKYYYQLLNIYSMLQEYQLIQNVQFQVQKIQKKYPLISNIDQFQNDLIALFSIQNQESLKKQLLTLLHQYKLPIQSLEFNQLTRKENLIIIKSNNAEIKLTMNGRFIYNHLEQNITYQIFPNKCIYHGQINNKKPNGEGSFKWDNGEYYIGQWLNAQKHGFGQWTGTQQDYYIGQWVNGQQDGLGEHKWNGDVYFGQWKNSVKNGYGVEQFQNGDKYIGNYYCGKPQGQGEYRWVDGSIYQGQFLEGMRHGYGRYVNKNGIIYEGEYQNDKKHGIGKITHKDQQNSFVNDSRNNQGVFQQLNDKIEDNNQKQHKLQSHNTINQDKSKQEITQRENRSNSSSQNYQSYLYSTYLNTYQNPNLSPKNNKQRQLQLPGVSKQSSQIASQSNRAYSMNNKRISQRSQIKQNYKSTSIDLEDIYIGDAYRTIKKKQTSFKNHNNLYLINNNKNSIKNVFVY</sequence>
<evidence type="ECO:0000313" key="3">
    <source>
        <dbReference type="EMBL" id="CAD8058870.1"/>
    </source>
</evidence>
<gene>
    <name evidence="3" type="ORF">PPRIM_AZ9-3.1.T0280059</name>
</gene>
<feature type="compositionally biased region" description="Basic and acidic residues" evidence="2">
    <location>
        <begin position="694"/>
        <end position="706"/>
    </location>
</feature>
<evidence type="ECO:0000256" key="1">
    <source>
        <dbReference type="ARBA" id="ARBA00022737"/>
    </source>
</evidence>
<dbReference type="Proteomes" id="UP000688137">
    <property type="component" value="Unassembled WGS sequence"/>
</dbReference>
<evidence type="ECO:0000256" key="2">
    <source>
        <dbReference type="SAM" id="MobiDB-lite"/>
    </source>
</evidence>